<keyword evidence="2" id="KW-1185">Reference proteome</keyword>
<proteinExistence type="predicted"/>
<gene>
    <name evidence="1" type="ORF">TNCV_4415581</name>
</gene>
<accession>A0A8X6S4G1</accession>
<dbReference type="EMBL" id="BMAU01021244">
    <property type="protein sequence ID" value="GFY04470.1"/>
    <property type="molecule type" value="Genomic_DNA"/>
</dbReference>
<evidence type="ECO:0000313" key="2">
    <source>
        <dbReference type="Proteomes" id="UP000887159"/>
    </source>
</evidence>
<dbReference type="AlphaFoldDB" id="A0A8X6S4G1"/>
<comment type="caution">
    <text evidence="1">The sequence shown here is derived from an EMBL/GenBank/DDBJ whole genome shotgun (WGS) entry which is preliminary data.</text>
</comment>
<protein>
    <submittedName>
        <fullName evidence="1">Uncharacterized protein</fullName>
    </submittedName>
</protein>
<organism evidence="1 2">
    <name type="scientific">Trichonephila clavipes</name>
    <name type="common">Golden silk orbweaver</name>
    <name type="synonym">Nephila clavipes</name>
    <dbReference type="NCBI Taxonomy" id="2585209"/>
    <lineage>
        <taxon>Eukaryota</taxon>
        <taxon>Metazoa</taxon>
        <taxon>Ecdysozoa</taxon>
        <taxon>Arthropoda</taxon>
        <taxon>Chelicerata</taxon>
        <taxon>Arachnida</taxon>
        <taxon>Araneae</taxon>
        <taxon>Araneomorphae</taxon>
        <taxon>Entelegynae</taxon>
        <taxon>Araneoidea</taxon>
        <taxon>Nephilidae</taxon>
        <taxon>Trichonephila</taxon>
    </lineage>
</organism>
<dbReference type="Proteomes" id="UP000887159">
    <property type="component" value="Unassembled WGS sequence"/>
</dbReference>
<sequence>MSLKQAWLWCTEFDYRCARGRQSDQTTADDNVYRVEALVEEKTPLKKHLRGQHFITDAEVQQAVLL</sequence>
<name>A0A8X6S4G1_TRICX</name>
<evidence type="ECO:0000313" key="1">
    <source>
        <dbReference type="EMBL" id="GFY04470.1"/>
    </source>
</evidence>
<reference evidence="1" key="1">
    <citation type="submission" date="2020-08" db="EMBL/GenBank/DDBJ databases">
        <title>Multicomponent nature underlies the extraordinary mechanical properties of spider dragline silk.</title>
        <authorList>
            <person name="Kono N."/>
            <person name="Nakamura H."/>
            <person name="Mori M."/>
            <person name="Yoshida Y."/>
            <person name="Ohtoshi R."/>
            <person name="Malay A.D."/>
            <person name="Moran D.A.P."/>
            <person name="Tomita M."/>
            <person name="Numata K."/>
            <person name="Arakawa K."/>
        </authorList>
    </citation>
    <scope>NUCLEOTIDE SEQUENCE</scope>
</reference>